<feature type="region of interest" description="Disordered" evidence="1">
    <location>
        <begin position="1"/>
        <end position="60"/>
    </location>
</feature>
<dbReference type="EMBL" id="BBYR01000007">
    <property type="protein sequence ID" value="GAP34427.1"/>
    <property type="molecule type" value="Genomic_DNA"/>
</dbReference>
<evidence type="ECO:0000256" key="1">
    <source>
        <dbReference type="SAM" id="MobiDB-lite"/>
    </source>
</evidence>
<dbReference type="STRING" id="1547922.ISF6_4602"/>
<dbReference type="Proteomes" id="UP000037660">
    <property type="component" value="Unassembled WGS sequence"/>
</dbReference>
<evidence type="ECO:0000313" key="2">
    <source>
        <dbReference type="EMBL" id="GAP34427.1"/>
    </source>
</evidence>
<dbReference type="AlphaFoldDB" id="A0A0K8NVK9"/>
<name>A0A0K8NVK9_PISS1</name>
<comment type="caution">
    <text evidence="2">The sequence shown here is derived from an EMBL/GenBank/DDBJ whole genome shotgun (WGS) entry which is preliminary data.</text>
</comment>
<protein>
    <submittedName>
        <fullName evidence="2">Uncharacterized protein</fullName>
    </submittedName>
</protein>
<reference evidence="3" key="1">
    <citation type="submission" date="2015-07" db="EMBL/GenBank/DDBJ databases">
        <title>Discovery of a poly(ethylene terephthalate assimilation.</title>
        <authorList>
            <person name="Yoshida S."/>
            <person name="Hiraga K."/>
            <person name="Takehana T."/>
            <person name="Taniguchi I."/>
            <person name="Yamaji H."/>
            <person name="Maeda Y."/>
            <person name="Toyohara K."/>
            <person name="Miyamoto K."/>
            <person name="Kimura Y."/>
            <person name="Oda K."/>
        </authorList>
    </citation>
    <scope>NUCLEOTIDE SEQUENCE [LARGE SCALE GENOMIC DNA]</scope>
    <source>
        <strain evidence="3">NBRC 110686 / TISTR 2288 / 201-F6</strain>
    </source>
</reference>
<organism evidence="2 3">
    <name type="scientific">Piscinibacter sakaiensis</name>
    <name type="common">Ideonella sakaiensis</name>
    <dbReference type="NCBI Taxonomy" id="1547922"/>
    <lineage>
        <taxon>Bacteria</taxon>
        <taxon>Pseudomonadati</taxon>
        <taxon>Pseudomonadota</taxon>
        <taxon>Betaproteobacteria</taxon>
        <taxon>Burkholderiales</taxon>
        <taxon>Sphaerotilaceae</taxon>
        <taxon>Piscinibacter</taxon>
    </lineage>
</organism>
<accession>A0A0K8NVK9</accession>
<proteinExistence type="predicted"/>
<sequence length="60" mass="6305">MSRAPRDSAARLAEAPGADRLGSPGKPALLRGHARRRPGRGALPQGARIIRPTPDAPTCR</sequence>
<evidence type="ECO:0000313" key="3">
    <source>
        <dbReference type="Proteomes" id="UP000037660"/>
    </source>
</evidence>
<reference evidence="2 3" key="2">
    <citation type="journal article" date="2016" name="Science">
        <title>A bacterium that degrades and assimilates poly(ethylene terephthalate).</title>
        <authorList>
            <person name="Yoshida S."/>
            <person name="Hiraga K."/>
            <person name="Takehana T."/>
            <person name="Taniguchi I."/>
            <person name="Yamaji H."/>
            <person name="Maeda Y."/>
            <person name="Toyohara K."/>
            <person name="Miyamoto K."/>
            <person name="Kimura Y."/>
            <person name="Oda K."/>
        </authorList>
    </citation>
    <scope>NUCLEOTIDE SEQUENCE [LARGE SCALE GENOMIC DNA]</scope>
    <source>
        <strain evidence="3">NBRC 110686 / TISTR 2288 / 201-F6</strain>
    </source>
</reference>
<keyword evidence="3" id="KW-1185">Reference proteome</keyword>
<gene>
    <name evidence="2" type="ORF">ISF6_4602</name>
</gene>